<keyword evidence="2" id="KW-1133">Transmembrane helix</keyword>
<evidence type="ECO:0000313" key="3">
    <source>
        <dbReference type="EMBL" id="MEZ3177629.1"/>
    </source>
</evidence>
<dbReference type="RefSeq" id="WP_371235735.1">
    <property type="nucleotide sequence ID" value="NZ_JAHWZY010000002.1"/>
</dbReference>
<accession>A0ABV4ISH6</accession>
<organism evidence="3 4">
    <name type="scientific">Streptomyces pimonensis</name>
    <dbReference type="NCBI Taxonomy" id="2860288"/>
    <lineage>
        <taxon>Bacteria</taxon>
        <taxon>Bacillati</taxon>
        <taxon>Actinomycetota</taxon>
        <taxon>Actinomycetes</taxon>
        <taxon>Kitasatosporales</taxon>
        <taxon>Streptomycetaceae</taxon>
        <taxon>Streptomyces</taxon>
    </lineage>
</organism>
<evidence type="ECO:0000313" key="4">
    <source>
        <dbReference type="Proteomes" id="UP001567537"/>
    </source>
</evidence>
<keyword evidence="2" id="KW-0812">Transmembrane</keyword>
<feature type="transmembrane region" description="Helical" evidence="2">
    <location>
        <begin position="50"/>
        <end position="69"/>
    </location>
</feature>
<gene>
    <name evidence="3" type="ORF">KYY02_02545</name>
</gene>
<evidence type="ECO:0000256" key="1">
    <source>
        <dbReference type="SAM" id="MobiDB-lite"/>
    </source>
</evidence>
<reference evidence="3 4" key="1">
    <citation type="journal article" date="2021" name="Res Sq">
        <title>Streptomyces Pimoensis sp. nov., Isolated From the Taklimakan Desert in Xinjiang, China.</title>
        <authorList>
            <person name="Zhang P."/>
            <person name="Luo X."/>
            <person name="Luo X."/>
            <person name="Liu Z."/>
            <person name="Xia Z."/>
            <person name="Wan C."/>
            <person name="zhang L."/>
        </authorList>
    </citation>
    <scope>NUCLEOTIDE SEQUENCE [LARGE SCALE GENOMIC DNA]</scope>
    <source>
        <strain evidence="3 4">TRM75549</strain>
    </source>
</reference>
<keyword evidence="4" id="KW-1185">Reference proteome</keyword>
<name>A0ABV4ISH6_9ACTN</name>
<evidence type="ECO:0000256" key="2">
    <source>
        <dbReference type="SAM" id="Phobius"/>
    </source>
</evidence>
<feature type="region of interest" description="Disordered" evidence="1">
    <location>
        <begin position="84"/>
        <end position="115"/>
    </location>
</feature>
<sequence>MPALIAVPLLVPFLQRLLAPLRTVLAFAPAALTVAAGSFLGGHTVSPAVALMLFVAAVAVAAPAVVETVDTAAPCTWRDGRPLHGCSTSTGAGPGPQPTGALTGIGFGGTCSSSP</sequence>
<proteinExistence type="predicted"/>
<dbReference type="EMBL" id="JAHWZY010000002">
    <property type="protein sequence ID" value="MEZ3177629.1"/>
    <property type="molecule type" value="Genomic_DNA"/>
</dbReference>
<keyword evidence="2" id="KW-0472">Membrane</keyword>
<dbReference type="Proteomes" id="UP001567537">
    <property type="component" value="Unassembled WGS sequence"/>
</dbReference>
<protein>
    <submittedName>
        <fullName evidence="3">Uncharacterized protein</fullName>
    </submittedName>
</protein>
<comment type="caution">
    <text evidence="3">The sequence shown here is derived from an EMBL/GenBank/DDBJ whole genome shotgun (WGS) entry which is preliminary data.</text>
</comment>